<dbReference type="NCBIfam" id="TIGR00231">
    <property type="entry name" value="small_GTP"/>
    <property type="match status" value="1"/>
</dbReference>
<dbReference type="Pfam" id="PF00009">
    <property type="entry name" value="GTP_EFTU"/>
    <property type="match status" value="1"/>
</dbReference>
<dbReference type="CDD" id="cd03691">
    <property type="entry name" value="BipA_TypA_II"/>
    <property type="match status" value="1"/>
</dbReference>
<comment type="similarity">
    <text evidence="4">Belongs to the TRAFAC class translation factor GTPase superfamily. Classic translation factor GTPase family. BipA subfamily.</text>
</comment>
<dbReference type="GO" id="GO:0009409">
    <property type="term" value="P:response to cold"/>
    <property type="evidence" value="ECO:0007669"/>
    <property type="project" value="UniProtKB-ARBA"/>
</dbReference>
<dbReference type="InterPro" id="IPR035651">
    <property type="entry name" value="BipA_V"/>
</dbReference>
<dbReference type="GO" id="GO:0000049">
    <property type="term" value="F:tRNA binding"/>
    <property type="evidence" value="ECO:0007669"/>
    <property type="project" value="UniProtKB-KW"/>
</dbReference>
<dbReference type="EMBL" id="JACRTL010000001">
    <property type="protein sequence ID" value="MBC8609754.1"/>
    <property type="molecule type" value="Genomic_DNA"/>
</dbReference>
<dbReference type="PROSITE" id="PS00301">
    <property type="entry name" value="G_TR_1"/>
    <property type="match status" value="1"/>
</dbReference>
<gene>
    <name evidence="6" type="primary">typA</name>
    <name evidence="4" type="synonym">bipA</name>
    <name evidence="6" type="ORF">H8702_01285</name>
</gene>
<sequence length="605" mass="67513">MIREDLRNIAIVAHVDHGKTTLVDEMLKQGGAFRENQVVQDRVMDNNDLERERGITILAKNTSAHYNGVKINIIDTPGHADFGGEVERILKMVDGVLLLVDAFEGTMPQTRFVLQKALELGHKIIIVVNKIDRPDARLDEIEDEVLELLMDLNASDEQLDSPVIYCSGREGTATVDYTQPGTDLVPLFDAILEHIPAPEGEPEEPFQMLVSSIDYNEYVGRIAIGKIDRGALKQNQEVMVCDYHNPKRQYKGRVVNLYQIEGLKRVPCDTAVMGDIVCISGIGDLTIGDTLCDPEAVEPIEFSAISQPTVEMTFSVNDSPFAGKEGKFVTSRQLRDRLQRELLKDVSLRVTDSDTTDSFIVAGRGEMHLSILIETMRREGYELQVSTPRVLYREIDGKKCEPIERLVVDVPEEYMGAVMEKMGARKAELQHMAPQGSRMRIEFLIPARGLFGYKNEFLTDTKGEGIMSSVFECYQPFKGEIQNRNTGSLVAFESGTAVAYGLFNAQERGTLFIGAGVPVYEGMIVGQSPKAEDLVVNVCKKKQLTNMRASGSDDALRLVPPKIMSLEQALEFIADDELVEVTPENIRLRKAILDNSLRAKQRNKK</sequence>
<accession>A0A8J6NZD6</accession>
<evidence type="ECO:0000313" key="6">
    <source>
        <dbReference type="EMBL" id="MBC8609754.1"/>
    </source>
</evidence>
<dbReference type="AlphaFoldDB" id="A0A8J6NZD6"/>
<dbReference type="SMART" id="SM00838">
    <property type="entry name" value="EFG_C"/>
    <property type="match status" value="1"/>
</dbReference>
<dbReference type="InterPro" id="IPR047041">
    <property type="entry name" value="BipA_GTP-bd_dom"/>
</dbReference>
<dbReference type="NCBIfam" id="TIGR01394">
    <property type="entry name" value="TypA_BipA"/>
    <property type="match status" value="1"/>
</dbReference>
<evidence type="ECO:0000313" key="7">
    <source>
        <dbReference type="Proteomes" id="UP000632659"/>
    </source>
</evidence>
<dbReference type="Pfam" id="PF03144">
    <property type="entry name" value="GTP_EFTU_D2"/>
    <property type="match status" value="1"/>
</dbReference>
<dbReference type="Gene3D" id="3.40.50.300">
    <property type="entry name" value="P-loop containing nucleotide triphosphate hydrolases"/>
    <property type="match status" value="1"/>
</dbReference>
<dbReference type="FunFam" id="2.40.30.10:FF:000016">
    <property type="entry name" value="GTP-binding protein TypA"/>
    <property type="match status" value="1"/>
</dbReference>
<keyword evidence="4" id="KW-0699">rRNA-binding</keyword>
<dbReference type="GO" id="GO:0019843">
    <property type="term" value="F:rRNA binding"/>
    <property type="evidence" value="ECO:0007669"/>
    <property type="project" value="UniProtKB-KW"/>
</dbReference>
<dbReference type="PROSITE" id="PS51722">
    <property type="entry name" value="G_TR_2"/>
    <property type="match status" value="1"/>
</dbReference>
<keyword evidence="2 4" id="KW-0342">GTP-binding</keyword>
<feature type="binding site" evidence="4">
    <location>
        <begin position="16"/>
        <end position="21"/>
    </location>
    <ligand>
        <name>GTP</name>
        <dbReference type="ChEBI" id="CHEBI:37565"/>
    </ligand>
</feature>
<dbReference type="GO" id="GO:0000027">
    <property type="term" value="P:ribosomal large subunit assembly"/>
    <property type="evidence" value="ECO:0007669"/>
    <property type="project" value="UniProtKB-UniRule"/>
</dbReference>
<dbReference type="OrthoDB" id="9801591at2"/>
<comment type="subunit">
    <text evidence="4">Monomer.</text>
</comment>
<dbReference type="Pfam" id="PF21018">
    <property type="entry name" value="BipA_C"/>
    <property type="match status" value="1"/>
</dbReference>
<dbReference type="PRINTS" id="PR00315">
    <property type="entry name" value="ELONGATNFCT"/>
</dbReference>
<keyword evidence="4" id="KW-0963">Cytoplasm</keyword>
<dbReference type="InterPro" id="IPR027417">
    <property type="entry name" value="P-loop_NTPase"/>
</dbReference>
<dbReference type="InterPro" id="IPR042116">
    <property type="entry name" value="TypA/BipA_C"/>
</dbReference>
<protein>
    <recommendedName>
        <fullName evidence="4">Large ribosomal subunit assembly factor BipA</fullName>
        <ecNumber evidence="4">3.6.5.-</ecNumber>
    </recommendedName>
    <alternativeName>
        <fullName evidence="4">GTP-binding protein BipA</fullName>
    </alternativeName>
</protein>
<evidence type="ECO:0000256" key="3">
    <source>
        <dbReference type="ARBA" id="ARBA00048548"/>
    </source>
</evidence>
<dbReference type="InterPro" id="IPR006298">
    <property type="entry name" value="BipA"/>
</dbReference>
<dbReference type="GO" id="GO:0005829">
    <property type="term" value="C:cytosol"/>
    <property type="evidence" value="ECO:0007669"/>
    <property type="project" value="TreeGrafter"/>
</dbReference>
<dbReference type="Gene3D" id="2.40.30.10">
    <property type="entry name" value="Translation factors"/>
    <property type="match status" value="1"/>
</dbReference>
<dbReference type="FunFam" id="2.40.50.250:FF:000001">
    <property type="entry name" value="GTP-binding protein TypA"/>
    <property type="match status" value="1"/>
</dbReference>
<dbReference type="SUPFAM" id="SSF50447">
    <property type="entry name" value="Translation proteins"/>
    <property type="match status" value="1"/>
</dbReference>
<dbReference type="GO" id="GO:0003924">
    <property type="term" value="F:GTPase activity"/>
    <property type="evidence" value="ECO:0007669"/>
    <property type="project" value="UniProtKB-UniRule"/>
</dbReference>
<dbReference type="InterPro" id="IPR048876">
    <property type="entry name" value="BipA_C"/>
</dbReference>
<dbReference type="GO" id="GO:0043022">
    <property type="term" value="F:ribosome binding"/>
    <property type="evidence" value="ECO:0007669"/>
    <property type="project" value="UniProtKB-UniRule"/>
</dbReference>
<evidence type="ECO:0000256" key="2">
    <source>
        <dbReference type="ARBA" id="ARBA00023134"/>
    </source>
</evidence>
<keyword evidence="1 4" id="KW-0547">Nucleotide-binding</keyword>
<dbReference type="Proteomes" id="UP000632659">
    <property type="component" value="Unassembled WGS sequence"/>
</dbReference>
<comment type="function">
    <text evidence="4">A 50S ribosomal subunit assembly protein with GTPase activity, required for 50S subunit assembly at low temperatures, may also play a role in translation. Binds GTP and analogs. Binds the 70S ribosome between the 30S and 50S subunits, in a similar position as ribosome-bound EF-G; it contacts a number of ribosomal proteins, both rRNAs and the A-site tRNA.</text>
</comment>
<dbReference type="SUPFAM" id="SSF54980">
    <property type="entry name" value="EF-G C-terminal domain-like"/>
    <property type="match status" value="2"/>
</dbReference>
<dbReference type="SUPFAM" id="SSF52540">
    <property type="entry name" value="P-loop containing nucleoside triphosphate hydrolases"/>
    <property type="match status" value="1"/>
</dbReference>
<feature type="domain" description="Tr-type G" evidence="5">
    <location>
        <begin position="4"/>
        <end position="199"/>
    </location>
</feature>
<keyword evidence="4" id="KW-0378">Hydrolase</keyword>
<dbReference type="GO" id="GO:0005525">
    <property type="term" value="F:GTP binding"/>
    <property type="evidence" value="ECO:0007669"/>
    <property type="project" value="UniProtKB-UniRule"/>
</dbReference>
<dbReference type="InterPro" id="IPR000640">
    <property type="entry name" value="EFG_V-like"/>
</dbReference>
<keyword evidence="4" id="KW-0694">RNA-binding</keyword>
<dbReference type="InterPro" id="IPR047042">
    <property type="entry name" value="BipA_II"/>
</dbReference>
<dbReference type="EC" id="3.6.5.-" evidence="4"/>
<dbReference type="InterPro" id="IPR009000">
    <property type="entry name" value="Transl_B-barrel_sf"/>
</dbReference>
<dbReference type="Pfam" id="PF00679">
    <property type="entry name" value="EFG_C"/>
    <property type="match status" value="1"/>
</dbReference>
<dbReference type="Gene3D" id="2.40.50.250">
    <property type="entry name" value="bipa protein"/>
    <property type="match status" value="1"/>
</dbReference>
<dbReference type="InterPro" id="IPR047043">
    <property type="entry name" value="BipA_III"/>
</dbReference>
<organism evidence="6 7">
    <name type="scientific">Massiliimalia timonensis</name>
    <dbReference type="NCBI Taxonomy" id="1987501"/>
    <lineage>
        <taxon>Bacteria</taxon>
        <taxon>Bacillati</taxon>
        <taxon>Bacillota</taxon>
        <taxon>Clostridia</taxon>
        <taxon>Eubacteriales</taxon>
        <taxon>Oscillospiraceae</taxon>
        <taxon>Massiliimalia</taxon>
    </lineage>
</organism>
<dbReference type="FunFam" id="3.30.70.870:FF:000003">
    <property type="entry name" value="GTP-binding protein TypA"/>
    <property type="match status" value="1"/>
</dbReference>
<keyword evidence="7" id="KW-1185">Reference proteome</keyword>
<feature type="binding site" evidence="4">
    <location>
        <begin position="129"/>
        <end position="132"/>
    </location>
    <ligand>
        <name>GTP</name>
        <dbReference type="ChEBI" id="CHEBI:37565"/>
    </ligand>
</feature>
<dbReference type="RefSeq" id="WP_093988187.1">
    <property type="nucleotide sequence ID" value="NZ_FYDD01000003.1"/>
</dbReference>
<dbReference type="GO" id="GO:0010467">
    <property type="term" value="P:gene expression"/>
    <property type="evidence" value="ECO:0007669"/>
    <property type="project" value="UniProtKB-ARBA"/>
</dbReference>
<dbReference type="InterPro" id="IPR000795">
    <property type="entry name" value="T_Tr_GTP-bd_dom"/>
</dbReference>
<name>A0A8J6NZD6_9FIRM</name>
<dbReference type="CDD" id="cd16263">
    <property type="entry name" value="BipA_III"/>
    <property type="match status" value="1"/>
</dbReference>
<comment type="catalytic activity">
    <reaction evidence="3 4">
        <text>GTP + H2O = GDP + phosphate + H(+)</text>
        <dbReference type="Rhea" id="RHEA:19669"/>
        <dbReference type="ChEBI" id="CHEBI:15377"/>
        <dbReference type="ChEBI" id="CHEBI:15378"/>
        <dbReference type="ChEBI" id="CHEBI:37565"/>
        <dbReference type="ChEBI" id="CHEBI:43474"/>
        <dbReference type="ChEBI" id="CHEBI:58189"/>
    </reaction>
</comment>
<dbReference type="InterPro" id="IPR004161">
    <property type="entry name" value="EFTu-like_2"/>
</dbReference>
<dbReference type="CDD" id="cd01891">
    <property type="entry name" value="TypA_BipA"/>
    <property type="match status" value="1"/>
</dbReference>
<proteinExistence type="inferred from homology"/>
<reference evidence="6" key="1">
    <citation type="submission" date="2020-08" db="EMBL/GenBank/DDBJ databases">
        <title>Genome public.</title>
        <authorList>
            <person name="Liu C."/>
            <person name="Sun Q."/>
        </authorList>
    </citation>
    <scope>NUCLEOTIDE SEQUENCE</scope>
    <source>
        <strain evidence="6">NSJ-15</strain>
    </source>
</reference>
<dbReference type="CDD" id="cd03710">
    <property type="entry name" value="BipA_TypA_C"/>
    <property type="match status" value="1"/>
</dbReference>
<dbReference type="InterPro" id="IPR041095">
    <property type="entry name" value="EFG_II"/>
</dbReference>
<dbReference type="InterPro" id="IPR031157">
    <property type="entry name" value="G_TR_CS"/>
</dbReference>
<comment type="subcellular location">
    <subcellularLocation>
        <location evidence="4">Cytoplasm</location>
    </subcellularLocation>
    <text evidence="4">Binds to ribosomes.</text>
</comment>
<dbReference type="HAMAP" id="MF_00849">
    <property type="entry name" value="BipA"/>
    <property type="match status" value="1"/>
</dbReference>
<dbReference type="PANTHER" id="PTHR42908:SF8">
    <property type="entry name" value="TR-TYPE G DOMAIN-CONTAINING PROTEIN"/>
    <property type="match status" value="1"/>
</dbReference>
<dbReference type="InterPro" id="IPR005225">
    <property type="entry name" value="Small_GTP-bd"/>
</dbReference>
<evidence type="ECO:0000256" key="1">
    <source>
        <dbReference type="ARBA" id="ARBA00022741"/>
    </source>
</evidence>
<dbReference type="FunFam" id="3.40.50.300:FF:000055">
    <property type="entry name" value="GTP-binding protein TypA"/>
    <property type="match status" value="1"/>
</dbReference>
<keyword evidence="4" id="KW-0820">tRNA-binding</keyword>
<dbReference type="Gene3D" id="3.30.70.870">
    <property type="entry name" value="Elongation Factor G (Translational Gtpase), domain 3"/>
    <property type="match status" value="1"/>
</dbReference>
<evidence type="ECO:0000259" key="5">
    <source>
        <dbReference type="PROSITE" id="PS51722"/>
    </source>
</evidence>
<dbReference type="GO" id="GO:1990904">
    <property type="term" value="C:ribonucleoprotein complex"/>
    <property type="evidence" value="ECO:0007669"/>
    <property type="project" value="TreeGrafter"/>
</dbReference>
<dbReference type="FunFam" id="3.30.70.240:FF:000002">
    <property type="entry name" value="GTP-binding protein TypA"/>
    <property type="match status" value="1"/>
</dbReference>
<dbReference type="InterPro" id="IPR035647">
    <property type="entry name" value="EFG_III/V"/>
</dbReference>
<dbReference type="PANTHER" id="PTHR42908">
    <property type="entry name" value="TRANSLATION ELONGATION FACTOR-RELATED"/>
    <property type="match status" value="1"/>
</dbReference>
<comment type="caution">
    <text evidence="6">The sequence shown here is derived from an EMBL/GenBank/DDBJ whole genome shotgun (WGS) entry which is preliminary data.</text>
</comment>
<dbReference type="Gene3D" id="3.30.70.240">
    <property type="match status" value="1"/>
</dbReference>
<evidence type="ECO:0000256" key="4">
    <source>
        <dbReference type="HAMAP-Rule" id="MF_00849"/>
    </source>
</evidence>
<keyword evidence="4" id="KW-0690">Ribosome biogenesis</keyword>
<dbReference type="Pfam" id="PF14492">
    <property type="entry name" value="EFG_III"/>
    <property type="match status" value="1"/>
</dbReference>